<dbReference type="Proteomes" id="UP000515123">
    <property type="component" value="Linkage group 21"/>
</dbReference>
<reference evidence="6" key="1">
    <citation type="journal article" date="2015" name="Nat. Genet.">
        <title>The pineapple genome and the evolution of CAM photosynthesis.</title>
        <authorList>
            <person name="Ming R."/>
            <person name="VanBuren R."/>
            <person name="Wai C.M."/>
            <person name="Tang H."/>
            <person name="Schatz M.C."/>
            <person name="Bowers J.E."/>
            <person name="Lyons E."/>
            <person name="Wang M.L."/>
            <person name="Chen J."/>
            <person name="Biggers E."/>
            <person name="Zhang J."/>
            <person name="Huang L."/>
            <person name="Zhang L."/>
            <person name="Miao W."/>
            <person name="Zhang J."/>
            <person name="Ye Z."/>
            <person name="Miao C."/>
            <person name="Lin Z."/>
            <person name="Wang H."/>
            <person name="Zhou H."/>
            <person name="Yim W.C."/>
            <person name="Priest H.D."/>
            <person name="Zheng C."/>
            <person name="Woodhouse M."/>
            <person name="Edger P.P."/>
            <person name="Guyot R."/>
            <person name="Guo H.B."/>
            <person name="Guo H."/>
            <person name="Zheng G."/>
            <person name="Singh R."/>
            <person name="Sharma A."/>
            <person name="Min X."/>
            <person name="Zheng Y."/>
            <person name="Lee H."/>
            <person name="Gurtowski J."/>
            <person name="Sedlazeck F.J."/>
            <person name="Harkess A."/>
            <person name="McKain M.R."/>
            <person name="Liao Z."/>
            <person name="Fang J."/>
            <person name="Liu J."/>
            <person name="Zhang X."/>
            <person name="Zhang Q."/>
            <person name="Hu W."/>
            <person name="Qin Y."/>
            <person name="Wang K."/>
            <person name="Chen L.Y."/>
            <person name="Shirley N."/>
            <person name="Lin Y.R."/>
            <person name="Liu L.Y."/>
            <person name="Hernandez A.G."/>
            <person name="Wright C.L."/>
            <person name="Bulone V."/>
            <person name="Tuskan G.A."/>
            <person name="Heath K."/>
            <person name="Zee F."/>
            <person name="Moore P.H."/>
            <person name="Sunkar R."/>
            <person name="Leebens-Mack J.H."/>
            <person name="Mockler T."/>
            <person name="Bennetzen J.L."/>
            <person name="Freeling M."/>
            <person name="Sankoff D."/>
            <person name="Paterson A.H."/>
            <person name="Zhu X."/>
            <person name="Yang X."/>
            <person name="Smith J.A."/>
            <person name="Cushman J.C."/>
            <person name="Paull R.E."/>
            <person name="Yu Q."/>
        </authorList>
    </citation>
    <scope>NUCLEOTIDE SEQUENCE [LARGE SCALE GENOMIC DNA]</scope>
    <source>
        <strain evidence="6">cv. F153</strain>
    </source>
</reference>
<dbReference type="GO" id="GO:0005525">
    <property type="term" value="F:GTP binding"/>
    <property type="evidence" value="ECO:0007669"/>
    <property type="project" value="UniProtKB-KW"/>
</dbReference>
<dbReference type="PANTHER" id="PTHR10903:SF184">
    <property type="entry name" value="GTP-BINDING PROTEIN A"/>
    <property type="match status" value="1"/>
</dbReference>
<evidence type="ECO:0000259" key="5">
    <source>
        <dbReference type="PROSITE" id="PS51720"/>
    </source>
</evidence>
<keyword evidence="2" id="KW-0547">Nucleotide-binding</keyword>
<evidence type="ECO:0000256" key="3">
    <source>
        <dbReference type="ARBA" id="ARBA00023134"/>
    </source>
</evidence>
<dbReference type="Gene3D" id="3.40.50.300">
    <property type="entry name" value="P-loop containing nucleotide triphosphate hydrolases"/>
    <property type="match status" value="1"/>
</dbReference>
<dbReference type="InterPro" id="IPR027417">
    <property type="entry name" value="P-loop_NTPase"/>
</dbReference>
<accession>A0A6P5GT15</accession>
<sequence length="350" mass="39132">MGRGKGLFACDCMMGGGVCYDGWDPVYDIANTVVLVGKLGYGKSATGNSILGRKAFVSKNCPVGVTNTCEMESTTLGDGRMVNVIDTPGLFDWSGGSEFIGKEIVKCITMAKDGIHAVLMVFSIRARFSEEEETTIERLQTFFGEKIVDHMIVVFTGGDDLEEDGMTFKDYVDHAPKPLQKIIQLCKNRVVLFNNKTKDKAVQAAQVNELFRLVDLVLSSNGGKPFSDKIFAELKDGASKLLEKEKVVESLKGYSEQQINDLKQEIYKSYDEQLTRITKMVEEKLNSTIEKLERQLAEEQAARLEAEKFATEARIKSDDEIQKLKASLEKAYRENEEFRQLAGSRKCHIL</sequence>
<dbReference type="AlphaFoldDB" id="A0A6P5GT15"/>
<keyword evidence="4" id="KW-0175">Coiled coil</keyword>
<feature type="coiled-coil region" evidence="4">
    <location>
        <begin position="282"/>
        <end position="341"/>
    </location>
</feature>
<dbReference type="InterPro" id="IPR045058">
    <property type="entry name" value="GIMA/IAN/Toc"/>
</dbReference>
<dbReference type="RefSeq" id="XP_020111821.1">
    <property type="nucleotide sequence ID" value="XM_020256232.1"/>
</dbReference>
<dbReference type="CDD" id="cd01852">
    <property type="entry name" value="AIG1"/>
    <property type="match status" value="1"/>
</dbReference>
<gene>
    <name evidence="7" type="primary">LOC109726572</name>
</gene>
<evidence type="ECO:0000256" key="2">
    <source>
        <dbReference type="ARBA" id="ARBA00022741"/>
    </source>
</evidence>
<dbReference type="PROSITE" id="PS51720">
    <property type="entry name" value="G_AIG1"/>
    <property type="match status" value="1"/>
</dbReference>
<protein>
    <submittedName>
        <fullName evidence="7">Immune-associated nucleotide-binding protein 9-like isoform X1</fullName>
    </submittedName>
</protein>
<evidence type="ECO:0000313" key="6">
    <source>
        <dbReference type="Proteomes" id="UP000515123"/>
    </source>
</evidence>
<organism evidence="6 7">
    <name type="scientific">Ananas comosus</name>
    <name type="common">Pineapple</name>
    <name type="synonym">Ananas ananas</name>
    <dbReference type="NCBI Taxonomy" id="4615"/>
    <lineage>
        <taxon>Eukaryota</taxon>
        <taxon>Viridiplantae</taxon>
        <taxon>Streptophyta</taxon>
        <taxon>Embryophyta</taxon>
        <taxon>Tracheophyta</taxon>
        <taxon>Spermatophyta</taxon>
        <taxon>Magnoliopsida</taxon>
        <taxon>Liliopsida</taxon>
        <taxon>Poales</taxon>
        <taxon>Bromeliaceae</taxon>
        <taxon>Bromelioideae</taxon>
        <taxon>Ananas</taxon>
    </lineage>
</organism>
<reference evidence="7" key="2">
    <citation type="submission" date="2025-08" db="UniProtKB">
        <authorList>
            <consortium name="RefSeq"/>
        </authorList>
    </citation>
    <scope>IDENTIFICATION</scope>
    <source>
        <tissue evidence="7">Leaf</tissue>
    </source>
</reference>
<name>A0A6P5GT15_ANACO</name>
<evidence type="ECO:0000256" key="1">
    <source>
        <dbReference type="ARBA" id="ARBA00008535"/>
    </source>
</evidence>
<evidence type="ECO:0000313" key="7">
    <source>
        <dbReference type="RefSeq" id="XP_020111821.1"/>
    </source>
</evidence>
<evidence type="ECO:0000256" key="4">
    <source>
        <dbReference type="SAM" id="Coils"/>
    </source>
</evidence>
<dbReference type="FunFam" id="3.40.50.300:FF:000840">
    <property type="entry name" value="Immune-associated nucleotide-binding protein 9"/>
    <property type="match status" value="1"/>
</dbReference>
<keyword evidence="3" id="KW-0342">GTP-binding</keyword>
<keyword evidence="6" id="KW-1185">Reference proteome</keyword>
<dbReference type="OrthoDB" id="8954335at2759"/>
<dbReference type="SUPFAM" id="SSF52540">
    <property type="entry name" value="P-loop containing nucleoside triphosphate hydrolases"/>
    <property type="match status" value="1"/>
</dbReference>
<dbReference type="GeneID" id="109726572"/>
<dbReference type="InterPro" id="IPR006703">
    <property type="entry name" value="G_AIG1"/>
</dbReference>
<proteinExistence type="inferred from homology"/>
<dbReference type="Pfam" id="PF04548">
    <property type="entry name" value="AIG1"/>
    <property type="match status" value="1"/>
</dbReference>
<feature type="domain" description="AIG1-type G" evidence="5">
    <location>
        <begin position="28"/>
        <end position="235"/>
    </location>
</feature>
<comment type="similarity">
    <text evidence="1">Belongs to the TRAFAC class TrmE-Era-EngA-EngB-Septin-like GTPase superfamily. AIG1/Toc34/Toc159-like paraseptin GTPase family. IAN subfamily.</text>
</comment>
<dbReference type="PANTHER" id="PTHR10903">
    <property type="entry name" value="GTPASE, IMAP FAMILY MEMBER-RELATED"/>
    <property type="match status" value="1"/>
</dbReference>